<feature type="region of interest" description="Disordered" evidence="1">
    <location>
        <begin position="490"/>
        <end position="512"/>
    </location>
</feature>
<gene>
    <name evidence="2" type="ORF">K435DRAFT_849323</name>
</gene>
<accession>A0A4S8MT77</accession>
<organism evidence="2 3">
    <name type="scientific">Dendrothele bispora (strain CBS 962.96)</name>
    <dbReference type="NCBI Taxonomy" id="1314807"/>
    <lineage>
        <taxon>Eukaryota</taxon>
        <taxon>Fungi</taxon>
        <taxon>Dikarya</taxon>
        <taxon>Basidiomycota</taxon>
        <taxon>Agaricomycotina</taxon>
        <taxon>Agaricomycetes</taxon>
        <taxon>Agaricomycetidae</taxon>
        <taxon>Agaricales</taxon>
        <taxon>Agaricales incertae sedis</taxon>
        <taxon>Dendrothele</taxon>
    </lineage>
</organism>
<protein>
    <submittedName>
        <fullName evidence="2">Uncharacterized protein</fullName>
    </submittedName>
</protein>
<evidence type="ECO:0000313" key="2">
    <source>
        <dbReference type="EMBL" id="THV06235.1"/>
    </source>
</evidence>
<dbReference type="AlphaFoldDB" id="A0A4S8MT77"/>
<reference evidence="2 3" key="1">
    <citation type="journal article" date="2019" name="Nat. Ecol. Evol.">
        <title>Megaphylogeny resolves global patterns of mushroom evolution.</title>
        <authorList>
            <person name="Varga T."/>
            <person name="Krizsan K."/>
            <person name="Foldi C."/>
            <person name="Dima B."/>
            <person name="Sanchez-Garcia M."/>
            <person name="Sanchez-Ramirez S."/>
            <person name="Szollosi G.J."/>
            <person name="Szarkandi J.G."/>
            <person name="Papp V."/>
            <person name="Albert L."/>
            <person name="Andreopoulos W."/>
            <person name="Angelini C."/>
            <person name="Antonin V."/>
            <person name="Barry K.W."/>
            <person name="Bougher N.L."/>
            <person name="Buchanan P."/>
            <person name="Buyck B."/>
            <person name="Bense V."/>
            <person name="Catcheside P."/>
            <person name="Chovatia M."/>
            <person name="Cooper J."/>
            <person name="Damon W."/>
            <person name="Desjardin D."/>
            <person name="Finy P."/>
            <person name="Geml J."/>
            <person name="Haridas S."/>
            <person name="Hughes K."/>
            <person name="Justo A."/>
            <person name="Karasinski D."/>
            <person name="Kautmanova I."/>
            <person name="Kiss B."/>
            <person name="Kocsube S."/>
            <person name="Kotiranta H."/>
            <person name="LaButti K.M."/>
            <person name="Lechner B.E."/>
            <person name="Liimatainen K."/>
            <person name="Lipzen A."/>
            <person name="Lukacs Z."/>
            <person name="Mihaltcheva S."/>
            <person name="Morgado L.N."/>
            <person name="Niskanen T."/>
            <person name="Noordeloos M.E."/>
            <person name="Ohm R.A."/>
            <person name="Ortiz-Santana B."/>
            <person name="Ovrebo C."/>
            <person name="Racz N."/>
            <person name="Riley R."/>
            <person name="Savchenko A."/>
            <person name="Shiryaev A."/>
            <person name="Soop K."/>
            <person name="Spirin V."/>
            <person name="Szebenyi C."/>
            <person name="Tomsovsky M."/>
            <person name="Tulloss R.E."/>
            <person name="Uehling J."/>
            <person name="Grigoriev I.V."/>
            <person name="Vagvolgyi C."/>
            <person name="Papp T."/>
            <person name="Martin F.M."/>
            <person name="Miettinen O."/>
            <person name="Hibbett D.S."/>
            <person name="Nagy L.G."/>
        </authorList>
    </citation>
    <scope>NUCLEOTIDE SEQUENCE [LARGE SCALE GENOMIC DNA]</scope>
    <source>
        <strain evidence="2 3">CBS 962.96</strain>
    </source>
</reference>
<dbReference type="EMBL" id="ML179044">
    <property type="protein sequence ID" value="THV06235.1"/>
    <property type="molecule type" value="Genomic_DNA"/>
</dbReference>
<keyword evidence="3" id="KW-1185">Reference proteome</keyword>
<name>A0A4S8MT77_DENBC</name>
<proteinExistence type="predicted"/>
<dbReference type="Proteomes" id="UP000297245">
    <property type="component" value="Unassembled WGS sequence"/>
</dbReference>
<sequence>MGNSTCKECWNSMQLSCSAIIRSPPDGSTDDEPSASGFVDGRLSQVSANSTSGSVVPYKDSESIYRRLGRCKGLRVQKQEQIISWLEAPEDRCLEIKHEIAVPVTVCSNVCDAYRALASPGCISVSHRNGLLISQLQNDFAAEIVASVNTGLPVVDLDADVERWVECHITLHSIDDNTRLQLVSPRLMDKGSRERNEPKKIREQIVVFTNYTLYAHGRSSLFCISPFVYLVELAFAHSTFRPVKVTSNLMEDSQAPVDQPGTGHTSSEIQGLPDLCNSEVSMNELPQQLQYILDAIERVRNGVESDNNEATSASILKSRLEEVANFAKSTVCWAHGTDIKLRKRVGYAIRWNPDFGEHWETLLEIVEEAEDVIQRCGSWEMVLRCLWIKDDAKALDDCCRNLEDWKEKFLSEARRIYMKNKLDNKRTDRDNEKRTKTMDDTETFKSRIATTTSMSTKLSEEMVNDIRGDQTNHYNCDHSMCMTINGPIVIGERSGPGRDRADSFDHSKQTPI</sequence>
<evidence type="ECO:0000313" key="3">
    <source>
        <dbReference type="Proteomes" id="UP000297245"/>
    </source>
</evidence>
<feature type="compositionally biased region" description="Basic and acidic residues" evidence="1">
    <location>
        <begin position="495"/>
        <end position="512"/>
    </location>
</feature>
<evidence type="ECO:0000256" key="1">
    <source>
        <dbReference type="SAM" id="MobiDB-lite"/>
    </source>
</evidence>